<dbReference type="Proteomes" id="UP001642483">
    <property type="component" value="Unassembled WGS sequence"/>
</dbReference>
<evidence type="ECO:0000313" key="3">
    <source>
        <dbReference type="Proteomes" id="UP001642483"/>
    </source>
</evidence>
<name>A0ABP0FZS8_CLALP</name>
<feature type="chain" id="PRO_5047396418" description="Secreted protein" evidence="1">
    <location>
        <begin position="26"/>
        <end position="64"/>
    </location>
</feature>
<organism evidence="2 3">
    <name type="scientific">Clavelina lepadiformis</name>
    <name type="common">Light-bulb sea squirt</name>
    <name type="synonym">Ascidia lepadiformis</name>
    <dbReference type="NCBI Taxonomy" id="159417"/>
    <lineage>
        <taxon>Eukaryota</taxon>
        <taxon>Metazoa</taxon>
        <taxon>Chordata</taxon>
        <taxon>Tunicata</taxon>
        <taxon>Ascidiacea</taxon>
        <taxon>Aplousobranchia</taxon>
        <taxon>Clavelinidae</taxon>
        <taxon>Clavelina</taxon>
    </lineage>
</organism>
<reference evidence="2 3" key="1">
    <citation type="submission" date="2024-02" db="EMBL/GenBank/DDBJ databases">
        <authorList>
            <person name="Daric V."/>
            <person name="Darras S."/>
        </authorList>
    </citation>
    <scope>NUCLEOTIDE SEQUENCE [LARGE SCALE GENOMIC DNA]</scope>
</reference>
<evidence type="ECO:0000256" key="1">
    <source>
        <dbReference type="SAM" id="SignalP"/>
    </source>
</evidence>
<comment type="caution">
    <text evidence="2">The sequence shown here is derived from an EMBL/GenBank/DDBJ whole genome shotgun (WGS) entry which is preliminary data.</text>
</comment>
<proteinExistence type="predicted"/>
<gene>
    <name evidence="2" type="ORF">CVLEPA_LOCUS15922</name>
</gene>
<keyword evidence="1" id="KW-0732">Signal</keyword>
<evidence type="ECO:0008006" key="4">
    <source>
        <dbReference type="Google" id="ProtNLM"/>
    </source>
</evidence>
<feature type="signal peptide" evidence="1">
    <location>
        <begin position="1"/>
        <end position="25"/>
    </location>
</feature>
<protein>
    <recommendedName>
        <fullName evidence="4">Secreted protein</fullName>
    </recommendedName>
</protein>
<keyword evidence="3" id="KW-1185">Reference proteome</keyword>
<sequence length="64" mass="7197">MTFAVLTFVLAFDTLACLRLSLCTAQSLNVPHLYVTDHYIPSHPDYCVDLYIQTSIGQKGRGMF</sequence>
<evidence type="ECO:0000313" key="2">
    <source>
        <dbReference type="EMBL" id="CAK8684808.1"/>
    </source>
</evidence>
<accession>A0ABP0FZS8</accession>
<dbReference type="EMBL" id="CAWYQH010000098">
    <property type="protein sequence ID" value="CAK8684808.1"/>
    <property type="molecule type" value="Genomic_DNA"/>
</dbReference>